<dbReference type="InterPro" id="IPR010260">
    <property type="entry name" value="AlpA"/>
</dbReference>
<dbReference type="Gene3D" id="1.10.238.160">
    <property type="match status" value="1"/>
</dbReference>
<accession>A0ABZ0Y0A0</accession>
<gene>
    <name evidence="2" type="ORF">SR858_03715</name>
</gene>
<dbReference type="SUPFAM" id="SSF46955">
    <property type="entry name" value="Putative DNA-binding domain"/>
    <property type="match status" value="1"/>
</dbReference>
<name>A0ABZ0Y0A0_9BURK</name>
<dbReference type="RefSeq" id="WP_019923082.1">
    <property type="nucleotide sequence ID" value="NZ_CP140152.1"/>
</dbReference>
<dbReference type="Proteomes" id="UP001326110">
    <property type="component" value="Chromosome"/>
</dbReference>
<protein>
    <submittedName>
        <fullName evidence="2">AlpA family transcriptional regulator</fullName>
    </submittedName>
</protein>
<evidence type="ECO:0000313" key="2">
    <source>
        <dbReference type="EMBL" id="WQH05458.1"/>
    </source>
</evidence>
<dbReference type="GeneID" id="43166663"/>
<dbReference type="InterPro" id="IPR052931">
    <property type="entry name" value="Prophage_regulatory_activator"/>
</dbReference>
<dbReference type="EMBL" id="CP140152">
    <property type="protein sequence ID" value="WQH05458.1"/>
    <property type="molecule type" value="Genomic_DNA"/>
</dbReference>
<feature type="region of interest" description="Disordered" evidence="1">
    <location>
        <begin position="71"/>
        <end position="106"/>
    </location>
</feature>
<keyword evidence="3" id="KW-1185">Reference proteome</keyword>
<sequence length="106" mass="12121">MNTSHTDSPPGTTRMLRIREVLQLCGLSRATLYREIKLHAFPAPVKLSARWVGWLQEDVAQWLKARIAQRGPAYDAAPRQRPGAAKEMAVTADRDRSREPQRREEE</sequence>
<dbReference type="InterPro" id="IPR009061">
    <property type="entry name" value="DNA-bd_dom_put_sf"/>
</dbReference>
<feature type="compositionally biased region" description="Basic and acidic residues" evidence="1">
    <location>
        <begin position="92"/>
        <end position="106"/>
    </location>
</feature>
<evidence type="ECO:0000256" key="1">
    <source>
        <dbReference type="SAM" id="MobiDB-lite"/>
    </source>
</evidence>
<dbReference type="PANTHER" id="PTHR36154:SF1">
    <property type="entry name" value="DNA-BINDING TRANSCRIPTIONAL ACTIVATOR ALPA"/>
    <property type="match status" value="1"/>
</dbReference>
<organism evidence="2 3">
    <name type="scientific">Duganella zoogloeoides</name>
    <dbReference type="NCBI Taxonomy" id="75659"/>
    <lineage>
        <taxon>Bacteria</taxon>
        <taxon>Pseudomonadati</taxon>
        <taxon>Pseudomonadota</taxon>
        <taxon>Betaproteobacteria</taxon>
        <taxon>Burkholderiales</taxon>
        <taxon>Oxalobacteraceae</taxon>
        <taxon>Telluria group</taxon>
        <taxon>Duganella</taxon>
    </lineage>
</organism>
<proteinExistence type="predicted"/>
<reference evidence="2 3" key="1">
    <citation type="submission" date="2023-11" db="EMBL/GenBank/DDBJ databases">
        <title>MicrobeMod: A computational toolkit for identifying prokaryotic methylation and restriction-modification with nanopore sequencing.</title>
        <authorList>
            <person name="Crits-Christoph A."/>
            <person name="Kang S.C."/>
            <person name="Lee H."/>
            <person name="Ostrov N."/>
        </authorList>
    </citation>
    <scope>NUCLEOTIDE SEQUENCE [LARGE SCALE GENOMIC DNA]</scope>
    <source>
        <strain evidence="2 3">ATCC 25935</strain>
    </source>
</reference>
<evidence type="ECO:0000313" key="3">
    <source>
        <dbReference type="Proteomes" id="UP001326110"/>
    </source>
</evidence>
<dbReference type="Pfam" id="PF05930">
    <property type="entry name" value="Phage_AlpA"/>
    <property type="match status" value="1"/>
</dbReference>
<dbReference type="PANTHER" id="PTHR36154">
    <property type="entry name" value="DNA-BINDING TRANSCRIPTIONAL ACTIVATOR ALPA"/>
    <property type="match status" value="1"/>
</dbReference>